<dbReference type="CDD" id="cd06261">
    <property type="entry name" value="TM_PBP2"/>
    <property type="match status" value="1"/>
</dbReference>
<keyword evidence="5 7" id="KW-1133">Transmembrane helix</keyword>
<dbReference type="InterPro" id="IPR000515">
    <property type="entry name" value="MetI-like"/>
</dbReference>
<gene>
    <name evidence="9" type="ORF">P8V03_15840</name>
</gene>
<feature type="domain" description="ABC transmembrane type-1" evidence="8">
    <location>
        <begin position="59"/>
        <end position="239"/>
    </location>
</feature>
<dbReference type="PROSITE" id="PS50928">
    <property type="entry name" value="ABC_TM1"/>
    <property type="match status" value="1"/>
</dbReference>
<keyword evidence="6 7" id="KW-0472">Membrane</keyword>
<feature type="transmembrane region" description="Helical" evidence="7">
    <location>
        <begin position="175"/>
        <end position="201"/>
    </location>
</feature>
<dbReference type="RefSeq" id="WP_261669714.1">
    <property type="nucleotide sequence ID" value="NZ_JARUJP010000024.1"/>
</dbReference>
<comment type="caution">
    <text evidence="9">The sequence shown here is derived from an EMBL/GenBank/DDBJ whole genome shotgun (WGS) entry which is preliminary data.</text>
</comment>
<evidence type="ECO:0000256" key="5">
    <source>
        <dbReference type="ARBA" id="ARBA00022989"/>
    </source>
</evidence>
<proteinExistence type="inferred from homology"/>
<keyword evidence="4 7" id="KW-0812">Transmembrane</keyword>
<accession>A0ABU4JXI6</accession>
<keyword evidence="10" id="KW-1185">Reference proteome</keyword>
<organism evidence="9 10">
    <name type="scientific">Clostridium tanneri</name>
    <dbReference type="NCBI Taxonomy" id="3037988"/>
    <lineage>
        <taxon>Bacteria</taxon>
        <taxon>Bacillati</taxon>
        <taxon>Bacillota</taxon>
        <taxon>Clostridia</taxon>
        <taxon>Eubacteriales</taxon>
        <taxon>Clostridiaceae</taxon>
        <taxon>Clostridium</taxon>
    </lineage>
</organism>
<evidence type="ECO:0000256" key="4">
    <source>
        <dbReference type="ARBA" id="ARBA00022692"/>
    </source>
</evidence>
<dbReference type="Pfam" id="PF00528">
    <property type="entry name" value="BPD_transp_1"/>
    <property type="match status" value="1"/>
</dbReference>
<evidence type="ECO:0000256" key="7">
    <source>
        <dbReference type="RuleBase" id="RU363032"/>
    </source>
</evidence>
<name>A0ABU4JXI6_9CLOT</name>
<feature type="transmembrane region" description="Helical" evidence="7">
    <location>
        <begin position="95"/>
        <end position="119"/>
    </location>
</feature>
<dbReference type="PANTHER" id="PTHR30151:SF20">
    <property type="entry name" value="ABC TRANSPORTER PERMEASE PROTEIN HI_0355-RELATED"/>
    <property type="match status" value="1"/>
</dbReference>
<sequence>MKKYDKSVNRTISIVFQVLLILLWQLVVDKGGVPKYILPSPKDIIDTLFQTLPALKPHIYATLQEALLGFLLSVILAIILSVLMDNVKVIKSCIYPILVVSQTIPTIALAPIFIIWFGFGMLPKVIVVIMVCFFPIVISLVDGLEAADKDMLNLMNTMGASRLQQFIYVKFPNSLGAFFSGLRIAATYSIMGAVIGEWLGGERGLGIFMVRAKNAYALDKIFAAIVVIIILSMALFGFMYILQYVFMPWQRKIKDK</sequence>
<evidence type="ECO:0000313" key="10">
    <source>
        <dbReference type="Proteomes" id="UP001281656"/>
    </source>
</evidence>
<keyword evidence="3" id="KW-1003">Cell membrane</keyword>
<dbReference type="SUPFAM" id="SSF161098">
    <property type="entry name" value="MetI-like"/>
    <property type="match status" value="1"/>
</dbReference>
<feature type="transmembrane region" description="Helical" evidence="7">
    <location>
        <begin position="12"/>
        <end position="28"/>
    </location>
</feature>
<evidence type="ECO:0000256" key="2">
    <source>
        <dbReference type="ARBA" id="ARBA00022448"/>
    </source>
</evidence>
<reference evidence="9 10" key="1">
    <citation type="submission" date="2023-04" db="EMBL/GenBank/DDBJ databases">
        <title>Clostridium tannerae sp. nov., isolated from the fecal material of an alpaca.</title>
        <authorList>
            <person name="Miller S."/>
            <person name="Hendry M."/>
            <person name="King J."/>
            <person name="Sankaranarayanan K."/>
            <person name="Lawson P.A."/>
        </authorList>
    </citation>
    <scope>NUCLEOTIDE SEQUENCE [LARGE SCALE GENOMIC DNA]</scope>
    <source>
        <strain evidence="9 10">A1-XYC3</strain>
    </source>
</reference>
<dbReference type="InterPro" id="IPR035906">
    <property type="entry name" value="MetI-like_sf"/>
</dbReference>
<protein>
    <submittedName>
        <fullName evidence="9">ABC transporter permease</fullName>
    </submittedName>
</protein>
<evidence type="ECO:0000259" key="8">
    <source>
        <dbReference type="PROSITE" id="PS50928"/>
    </source>
</evidence>
<evidence type="ECO:0000256" key="1">
    <source>
        <dbReference type="ARBA" id="ARBA00004651"/>
    </source>
</evidence>
<dbReference type="EMBL" id="JARUJP010000024">
    <property type="protein sequence ID" value="MDW8802619.1"/>
    <property type="molecule type" value="Genomic_DNA"/>
</dbReference>
<evidence type="ECO:0000256" key="3">
    <source>
        <dbReference type="ARBA" id="ARBA00022475"/>
    </source>
</evidence>
<comment type="subcellular location">
    <subcellularLocation>
        <location evidence="1 7">Cell membrane</location>
        <topology evidence="1 7">Multi-pass membrane protein</topology>
    </subcellularLocation>
</comment>
<comment type="similarity">
    <text evidence="7">Belongs to the binding-protein-dependent transport system permease family.</text>
</comment>
<feature type="transmembrane region" description="Helical" evidence="7">
    <location>
        <begin position="125"/>
        <end position="144"/>
    </location>
</feature>
<dbReference type="Proteomes" id="UP001281656">
    <property type="component" value="Unassembled WGS sequence"/>
</dbReference>
<dbReference type="PANTHER" id="PTHR30151">
    <property type="entry name" value="ALKANE SULFONATE ABC TRANSPORTER-RELATED, MEMBRANE SUBUNIT"/>
    <property type="match status" value="1"/>
</dbReference>
<evidence type="ECO:0000313" key="9">
    <source>
        <dbReference type="EMBL" id="MDW8802619.1"/>
    </source>
</evidence>
<evidence type="ECO:0000256" key="6">
    <source>
        <dbReference type="ARBA" id="ARBA00023136"/>
    </source>
</evidence>
<feature type="transmembrane region" description="Helical" evidence="7">
    <location>
        <begin position="221"/>
        <end position="246"/>
    </location>
</feature>
<dbReference type="Gene3D" id="1.10.3720.10">
    <property type="entry name" value="MetI-like"/>
    <property type="match status" value="1"/>
</dbReference>
<feature type="transmembrane region" description="Helical" evidence="7">
    <location>
        <begin position="66"/>
        <end position="83"/>
    </location>
</feature>
<keyword evidence="2 7" id="KW-0813">Transport</keyword>